<dbReference type="Proteomes" id="UP000231823">
    <property type="component" value="Chromosome"/>
</dbReference>
<dbReference type="KEGG" id="sfz:SFLOR_v1c08930"/>
<sequence length="72" mass="7902">MPLPNQKPEINKDICCPGGAHNCYTCRVCSASFHGCRSCLKCISCQVCLSKQCPCCSNGTARQQENAKKYNK</sequence>
<evidence type="ECO:0000313" key="1">
    <source>
        <dbReference type="EMBL" id="AUB31941.1"/>
    </source>
</evidence>
<accession>A0A2K8SES2</accession>
<organism evidence="1 2">
    <name type="scientific">Spiroplasma floricola 23-6</name>
    <dbReference type="NCBI Taxonomy" id="1336749"/>
    <lineage>
        <taxon>Bacteria</taxon>
        <taxon>Bacillati</taxon>
        <taxon>Mycoplasmatota</taxon>
        <taxon>Mollicutes</taxon>
        <taxon>Entomoplasmatales</taxon>
        <taxon>Spiroplasmataceae</taxon>
        <taxon>Spiroplasma</taxon>
    </lineage>
</organism>
<dbReference type="AlphaFoldDB" id="A0A2K8SES2"/>
<protein>
    <submittedName>
        <fullName evidence="1">Uncharacterized protein</fullName>
    </submittedName>
</protein>
<dbReference type="RefSeq" id="WP_100916898.1">
    <property type="nucleotide sequence ID" value="NZ_CP025057.1"/>
</dbReference>
<keyword evidence="2" id="KW-1185">Reference proteome</keyword>
<evidence type="ECO:0000313" key="2">
    <source>
        <dbReference type="Proteomes" id="UP000231823"/>
    </source>
</evidence>
<proteinExistence type="predicted"/>
<dbReference type="EMBL" id="CP025057">
    <property type="protein sequence ID" value="AUB31941.1"/>
    <property type="molecule type" value="Genomic_DNA"/>
</dbReference>
<name>A0A2K8SES2_9MOLU</name>
<reference evidence="1 2" key="1">
    <citation type="submission" date="2017-12" db="EMBL/GenBank/DDBJ databases">
        <title>Complete genome sequence of Spiroplasma floricola 23-6 (ATCC 29989).</title>
        <authorList>
            <person name="Tsai Y.-M."/>
            <person name="Wu P.-S."/>
            <person name="Lo W.-S."/>
            <person name="Kuo C.-H."/>
        </authorList>
    </citation>
    <scope>NUCLEOTIDE SEQUENCE [LARGE SCALE GENOMIC DNA]</scope>
    <source>
        <strain evidence="1 2">23-6</strain>
    </source>
</reference>
<gene>
    <name evidence="1" type="ORF">SFLOR_v1c08930</name>
</gene>
<dbReference type="OrthoDB" id="389682at2"/>